<dbReference type="AlphaFoldDB" id="A0A8H7K8C1"/>
<proteinExistence type="inferred from homology"/>
<feature type="domain" description="Aldehyde dehydrogenase" evidence="7">
    <location>
        <begin position="15"/>
        <end position="90"/>
    </location>
</feature>
<dbReference type="InterPro" id="IPR016160">
    <property type="entry name" value="Ald_DH_CS_CYS"/>
</dbReference>
<sequence length="449" mass="48216">MSRDIDTKLFINNEYVDAKSGNTFEIRNPADDRLVASDIQVAGPEDVDDAVVAAIAAFNGPWRSLTGAQLSDLLHKFADLLNDHLDQLFASVAASYFHYYARYADKLEGGAFPADNGVYKIVQNEPLGVVASIASWKTTALYFGWKIAPALATGNTVIFKASEKSPLGALALGRLFVKAGFPLGVVNLKIRKISFTGSVAVGRKAQEAATKSNLKRVTLELGGKSPAIIFDDAGLDKAVSAISQGFLLNSGQVCAAASRVYVHESVVSEFVAGLKANFEGANRTLGQSPLDPQTVLGPVADSIQFNRVLDFIKDGERTAQLVTGGKQKGTRGFFIEPTIFLDPSSDARIYREEIFGPVVVIKTFRTEDEVIALAKNTEYGLSACLYTENISRALRVASKIESETVAVNSAFLPSPSTAFGGFKQSGNGGRESGKYALHGYLQTKTIHIK</sequence>
<evidence type="ECO:0000256" key="4">
    <source>
        <dbReference type="ARBA" id="ARBA00049194"/>
    </source>
</evidence>
<dbReference type="Gene3D" id="3.40.309.10">
    <property type="entry name" value="Aldehyde Dehydrogenase, Chain A, domain 2"/>
    <property type="match status" value="1"/>
</dbReference>
<dbReference type="PROSITE" id="PS00070">
    <property type="entry name" value="ALDEHYDE_DEHYDR_CYS"/>
    <property type="match status" value="1"/>
</dbReference>
<protein>
    <recommendedName>
        <fullName evidence="3">aldehyde dehydrogenase (NAD(+))</fullName>
        <ecNumber evidence="3">1.2.1.3</ecNumber>
    </recommendedName>
</protein>
<evidence type="ECO:0000256" key="5">
    <source>
        <dbReference type="PROSITE-ProRule" id="PRU10007"/>
    </source>
</evidence>
<dbReference type="SUPFAM" id="SSF53720">
    <property type="entry name" value="ALDH-like"/>
    <property type="match status" value="1"/>
</dbReference>
<dbReference type="GO" id="GO:0004029">
    <property type="term" value="F:aldehyde dehydrogenase (NAD+) activity"/>
    <property type="evidence" value="ECO:0007669"/>
    <property type="project" value="UniProtKB-EC"/>
</dbReference>
<gene>
    <name evidence="8" type="ORF">IM811_006292</name>
</gene>
<name>A0A8H7K8C1_BIOOC</name>
<feature type="active site" evidence="5">
    <location>
        <position position="220"/>
    </location>
</feature>
<reference evidence="8" key="1">
    <citation type="submission" date="2020-10" db="EMBL/GenBank/DDBJ databases">
        <title>High-Quality Genome Resource of Clonostachys rosea strain S41 by Oxford Nanopore Long-Read Sequencing.</title>
        <authorList>
            <person name="Wang H."/>
        </authorList>
    </citation>
    <scope>NUCLEOTIDE SEQUENCE</scope>
    <source>
        <strain evidence="8">S41</strain>
    </source>
</reference>
<dbReference type="InterPro" id="IPR016161">
    <property type="entry name" value="Ald_DH/histidinol_DH"/>
</dbReference>
<dbReference type="EC" id="1.2.1.3" evidence="3"/>
<organism evidence="8 9">
    <name type="scientific">Bionectria ochroleuca</name>
    <name type="common">Gliocladium roseum</name>
    <dbReference type="NCBI Taxonomy" id="29856"/>
    <lineage>
        <taxon>Eukaryota</taxon>
        <taxon>Fungi</taxon>
        <taxon>Dikarya</taxon>
        <taxon>Ascomycota</taxon>
        <taxon>Pezizomycotina</taxon>
        <taxon>Sordariomycetes</taxon>
        <taxon>Hypocreomycetidae</taxon>
        <taxon>Hypocreales</taxon>
        <taxon>Bionectriaceae</taxon>
        <taxon>Clonostachys</taxon>
    </lineage>
</organism>
<dbReference type="FunFam" id="3.40.309.10:FF:000012">
    <property type="entry name" value="Betaine aldehyde dehydrogenase"/>
    <property type="match status" value="1"/>
</dbReference>
<comment type="similarity">
    <text evidence="1 6">Belongs to the aldehyde dehydrogenase family.</text>
</comment>
<keyword evidence="2 6" id="KW-0560">Oxidoreductase</keyword>
<evidence type="ECO:0000256" key="2">
    <source>
        <dbReference type="ARBA" id="ARBA00023002"/>
    </source>
</evidence>
<comment type="caution">
    <text evidence="8">The sequence shown here is derived from an EMBL/GenBank/DDBJ whole genome shotgun (WGS) entry which is preliminary data.</text>
</comment>
<dbReference type="EMBL" id="JADCTT010000016">
    <property type="protein sequence ID" value="KAF9743952.1"/>
    <property type="molecule type" value="Genomic_DNA"/>
</dbReference>
<dbReference type="PANTHER" id="PTHR11699">
    <property type="entry name" value="ALDEHYDE DEHYDROGENASE-RELATED"/>
    <property type="match status" value="1"/>
</dbReference>
<evidence type="ECO:0000256" key="3">
    <source>
        <dbReference type="ARBA" id="ARBA00024226"/>
    </source>
</evidence>
<dbReference type="InterPro" id="IPR016162">
    <property type="entry name" value="Ald_DH_N"/>
</dbReference>
<dbReference type="InterPro" id="IPR029510">
    <property type="entry name" value="Ald_DH_CS_GLU"/>
</dbReference>
<dbReference type="InterPro" id="IPR016163">
    <property type="entry name" value="Ald_DH_C"/>
</dbReference>
<dbReference type="Proteomes" id="UP000616885">
    <property type="component" value="Unassembled WGS sequence"/>
</dbReference>
<dbReference type="InterPro" id="IPR015590">
    <property type="entry name" value="Aldehyde_DH_dom"/>
</dbReference>
<dbReference type="PROSITE" id="PS00687">
    <property type="entry name" value="ALDEHYDE_DEHYDR_GLU"/>
    <property type="match status" value="1"/>
</dbReference>
<evidence type="ECO:0000256" key="1">
    <source>
        <dbReference type="ARBA" id="ARBA00009986"/>
    </source>
</evidence>
<evidence type="ECO:0000313" key="8">
    <source>
        <dbReference type="EMBL" id="KAF9743952.1"/>
    </source>
</evidence>
<accession>A0A8H7K8C1</accession>
<evidence type="ECO:0000313" key="9">
    <source>
        <dbReference type="Proteomes" id="UP000616885"/>
    </source>
</evidence>
<dbReference type="Gene3D" id="3.40.605.10">
    <property type="entry name" value="Aldehyde Dehydrogenase, Chain A, domain 1"/>
    <property type="match status" value="1"/>
</dbReference>
<feature type="domain" description="Aldehyde dehydrogenase" evidence="7">
    <location>
        <begin position="93"/>
        <end position="446"/>
    </location>
</feature>
<evidence type="ECO:0000256" key="6">
    <source>
        <dbReference type="RuleBase" id="RU003345"/>
    </source>
</evidence>
<dbReference type="Pfam" id="PF00171">
    <property type="entry name" value="Aldedh"/>
    <property type="match status" value="2"/>
</dbReference>
<evidence type="ECO:0000259" key="7">
    <source>
        <dbReference type="Pfam" id="PF00171"/>
    </source>
</evidence>
<comment type="catalytic activity">
    <reaction evidence="4">
        <text>an aldehyde + NAD(+) + H2O = a carboxylate + NADH + 2 H(+)</text>
        <dbReference type="Rhea" id="RHEA:16185"/>
        <dbReference type="ChEBI" id="CHEBI:15377"/>
        <dbReference type="ChEBI" id="CHEBI:15378"/>
        <dbReference type="ChEBI" id="CHEBI:17478"/>
        <dbReference type="ChEBI" id="CHEBI:29067"/>
        <dbReference type="ChEBI" id="CHEBI:57540"/>
        <dbReference type="ChEBI" id="CHEBI:57945"/>
        <dbReference type="EC" id="1.2.1.3"/>
    </reaction>
</comment>